<name>A0A4R3KNQ1_9SPHI</name>
<dbReference type="EMBL" id="SMAD01000009">
    <property type="protein sequence ID" value="TCS85984.1"/>
    <property type="molecule type" value="Genomic_DNA"/>
</dbReference>
<evidence type="ECO:0000256" key="1">
    <source>
        <dbReference type="SAM" id="SignalP"/>
    </source>
</evidence>
<feature type="chain" id="PRO_5020978967" evidence="1">
    <location>
        <begin position="26"/>
        <end position="328"/>
    </location>
</feature>
<dbReference type="GO" id="GO:0008889">
    <property type="term" value="F:glycerophosphodiester phosphodiesterase activity"/>
    <property type="evidence" value="ECO:0007669"/>
    <property type="project" value="TreeGrafter"/>
</dbReference>
<dbReference type="InterPro" id="IPR017946">
    <property type="entry name" value="PLC-like_Pdiesterase_TIM-brl"/>
</dbReference>
<dbReference type="PANTHER" id="PTHR46320">
    <property type="entry name" value="GLYCEROPHOSPHODIESTER PHOSPHODIESTERASE 1"/>
    <property type="match status" value="1"/>
</dbReference>
<dbReference type="GO" id="GO:0006644">
    <property type="term" value="P:phospholipid metabolic process"/>
    <property type="evidence" value="ECO:0007669"/>
    <property type="project" value="TreeGrafter"/>
</dbReference>
<organism evidence="3 4">
    <name type="scientific">Anseongella ginsenosidimutans</name>
    <dbReference type="NCBI Taxonomy" id="496056"/>
    <lineage>
        <taxon>Bacteria</taxon>
        <taxon>Pseudomonadati</taxon>
        <taxon>Bacteroidota</taxon>
        <taxon>Sphingobacteriia</taxon>
        <taxon>Sphingobacteriales</taxon>
        <taxon>Sphingobacteriaceae</taxon>
        <taxon>Anseongella</taxon>
    </lineage>
</organism>
<feature type="signal peptide" evidence="1">
    <location>
        <begin position="1"/>
        <end position="25"/>
    </location>
</feature>
<dbReference type="Proteomes" id="UP000295807">
    <property type="component" value="Unassembled WGS sequence"/>
</dbReference>
<reference evidence="3 4" key="1">
    <citation type="submission" date="2019-03" db="EMBL/GenBank/DDBJ databases">
        <title>Genomic Encyclopedia of Type Strains, Phase IV (KMG-IV): sequencing the most valuable type-strain genomes for metagenomic binning, comparative biology and taxonomic classification.</title>
        <authorList>
            <person name="Goeker M."/>
        </authorList>
    </citation>
    <scope>NUCLEOTIDE SEQUENCE [LARGE SCALE GENOMIC DNA]</scope>
    <source>
        <strain evidence="3 4">DSM 21100</strain>
    </source>
</reference>
<dbReference type="GO" id="GO:0070291">
    <property type="term" value="P:N-acylethanolamine metabolic process"/>
    <property type="evidence" value="ECO:0007669"/>
    <property type="project" value="TreeGrafter"/>
</dbReference>
<dbReference type="CDD" id="cd08566">
    <property type="entry name" value="GDPD_AtGDE_like"/>
    <property type="match status" value="1"/>
</dbReference>
<dbReference type="Gene3D" id="3.20.20.190">
    <property type="entry name" value="Phosphatidylinositol (PI) phosphodiesterase"/>
    <property type="match status" value="1"/>
</dbReference>
<dbReference type="AlphaFoldDB" id="A0A4R3KNQ1"/>
<evidence type="ECO:0000259" key="2">
    <source>
        <dbReference type="PROSITE" id="PS51704"/>
    </source>
</evidence>
<dbReference type="PANTHER" id="PTHR46320:SF1">
    <property type="entry name" value="GLYCEROPHOSPHODIESTER PHOSPHODIESTERASE 1"/>
    <property type="match status" value="1"/>
</dbReference>
<keyword evidence="1" id="KW-0732">Signal</keyword>
<evidence type="ECO:0000313" key="4">
    <source>
        <dbReference type="Proteomes" id="UP000295807"/>
    </source>
</evidence>
<comment type="caution">
    <text evidence="3">The sequence shown here is derived from an EMBL/GenBank/DDBJ whole genome shotgun (WGS) entry which is preliminary data.</text>
</comment>
<dbReference type="InterPro" id="IPR030395">
    <property type="entry name" value="GP_PDE_dom"/>
</dbReference>
<feature type="domain" description="GP-PDE" evidence="2">
    <location>
        <begin position="60"/>
        <end position="295"/>
    </location>
</feature>
<dbReference type="SUPFAM" id="SSF51695">
    <property type="entry name" value="PLC-like phosphodiesterases"/>
    <property type="match status" value="1"/>
</dbReference>
<protein>
    <submittedName>
        <fullName evidence="3">Glycerophosphoryl diester phosphodiesterase</fullName>
    </submittedName>
</protein>
<gene>
    <name evidence="3" type="ORF">EDD80_1098</name>
</gene>
<evidence type="ECO:0000313" key="3">
    <source>
        <dbReference type="EMBL" id="TCS85984.1"/>
    </source>
</evidence>
<proteinExistence type="predicted"/>
<accession>A0A4R3KNQ1</accession>
<sequence length="328" mass="36995">MPATFKQTFLCRFLTMLFAAFLAAAAGKESIAQSQAIHAIDVSNARQLHKFFQYTGNDIPLISGHRGGMTEGYPENCIPSFENTLRHTPAFFEIDPRLTKDSVIILMHDATLERTTNGTGKVSDYTWEELKKLRLKDKHGNLTEFRIPTLAEVIEWSKGKTIINLDKKDVPLEMTADILEAHKATANVMCTVHSAEQALYYYKRNPKRMFSAFIRTPEELEAYEKTGIPWKNIMAYIGPKNSPEAHKMLKLLHARGVKCMISAAPSYDKLPDSAARASAYREIIQDGTDVIESDLPIEAAAAIRELSPEKAANRKFFRRQELKITKSL</sequence>
<dbReference type="Pfam" id="PF03009">
    <property type="entry name" value="GDPD"/>
    <property type="match status" value="1"/>
</dbReference>
<keyword evidence="4" id="KW-1185">Reference proteome</keyword>
<dbReference type="PROSITE" id="PS51704">
    <property type="entry name" value="GP_PDE"/>
    <property type="match status" value="1"/>
</dbReference>
<dbReference type="RefSeq" id="WP_225975093.1">
    <property type="nucleotide sequence ID" value="NZ_CP042432.1"/>
</dbReference>
<dbReference type="GO" id="GO:0006580">
    <property type="term" value="P:ethanolamine metabolic process"/>
    <property type="evidence" value="ECO:0007669"/>
    <property type="project" value="TreeGrafter"/>
</dbReference>
<dbReference type="GO" id="GO:0005886">
    <property type="term" value="C:plasma membrane"/>
    <property type="evidence" value="ECO:0007669"/>
    <property type="project" value="TreeGrafter"/>
</dbReference>